<dbReference type="eggNOG" id="arCOG00915">
    <property type="taxonomic scope" value="Archaea"/>
</dbReference>
<comment type="caution">
    <text evidence="6">The sequence shown here is derived from an EMBL/GenBank/DDBJ whole genome shotgun (WGS) entry which is preliminary data.</text>
</comment>
<organism evidence="6 7">
    <name type="scientific">Natrinema pallidum DSM 3751</name>
    <dbReference type="NCBI Taxonomy" id="1227495"/>
    <lineage>
        <taxon>Archaea</taxon>
        <taxon>Methanobacteriati</taxon>
        <taxon>Methanobacteriota</taxon>
        <taxon>Stenosarchaea group</taxon>
        <taxon>Halobacteria</taxon>
        <taxon>Halobacteriales</taxon>
        <taxon>Natrialbaceae</taxon>
        <taxon>Natrinema</taxon>
    </lineage>
</organism>
<evidence type="ECO:0000256" key="2">
    <source>
        <dbReference type="ARBA" id="ARBA00008954"/>
    </source>
</evidence>
<keyword evidence="3 6" id="KW-0032">Aminotransferase</keyword>
<sequence>MSRWENFSAERGRLSSTWGAGDLLGAMQGVLTIDAIHEDGLLANVRERGAQLRRRLEDAIADGDVPGAVEVRGRGLMLAVEFDTKERRDAVLETAFRRGP</sequence>
<evidence type="ECO:0000313" key="6">
    <source>
        <dbReference type="EMBL" id="ELY74580.1"/>
    </source>
</evidence>
<keyword evidence="5" id="KW-0663">Pyridoxal phosphate</keyword>
<dbReference type="InterPro" id="IPR015421">
    <property type="entry name" value="PyrdxlP-dep_Trfase_major"/>
</dbReference>
<comment type="similarity">
    <text evidence="2">Belongs to the class-III pyridoxal-phosphate-dependent aminotransferase family.</text>
</comment>
<dbReference type="PANTHER" id="PTHR43206">
    <property type="entry name" value="AMINOTRANSFERASE"/>
    <property type="match status" value="1"/>
</dbReference>
<dbReference type="GO" id="GO:0009450">
    <property type="term" value="P:gamma-aminobutyric acid catabolic process"/>
    <property type="evidence" value="ECO:0007669"/>
    <property type="project" value="TreeGrafter"/>
</dbReference>
<dbReference type="GO" id="GO:0030170">
    <property type="term" value="F:pyridoxal phosphate binding"/>
    <property type="evidence" value="ECO:0007669"/>
    <property type="project" value="InterPro"/>
</dbReference>
<dbReference type="InterPro" id="IPR015422">
    <property type="entry name" value="PyrdxlP-dep_Trfase_small"/>
</dbReference>
<reference evidence="6 7" key="1">
    <citation type="journal article" date="2014" name="PLoS Genet.">
        <title>Phylogenetically driven sequencing of extremely halophilic archaea reveals strategies for static and dynamic osmo-response.</title>
        <authorList>
            <person name="Becker E.A."/>
            <person name="Seitzer P.M."/>
            <person name="Tritt A."/>
            <person name="Larsen D."/>
            <person name="Krusor M."/>
            <person name="Yao A.I."/>
            <person name="Wu D."/>
            <person name="Madern D."/>
            <person name="Eisen J.A."/>
            <person name="Darling A.E."/>
            <person name="Facciotti M.T."/>
        </authorList>
    </citation>
    <scope>NUCLEOTIDE SEQUENCE [LARGE SCALE GENOMIC DNA]</scope>
    <source>
        <strain evidence="6 7">DSM 3751</strain>
    </source>
</reference>
<dbReference type="SUPFAM" id="SSF53383">
    <property type="entry name" value="PLP-dependent transferases"/>
    <property type="match status" value="1"/>
</dbReference>
<dbReference type="Proteomes" id="UP000011618">
    <property type="component" value="Unassembled WGS sequence"/>
</dbReference>
<evidence type="ECO:0000256" key="3">
    <source>
        <dbReference type="ARBA" id="ARBA00022576"/>
    </source>
</evidence>
<proteinExistence type="inferred from homology"/>
<dbReference type="PATRIC" id="fig|1227495.3.peg.3107"/>
<dbReference type="Gene3D" id="3.90.1150.10">
    <property type="entry name" value="Aspartate Aminotransferase, domain 1"/>
    <property type="match status" value="1"/>
</dbReference>
<dbReference type="PANTHER" id="PTHR43206:SF2">
    <property type="entry name" value="4-AMINOBUTYRATE AMINOTRANSFERASE GABT"/>
    <property type="match status" value="1"/>
</dbReference>
<accession>L9YK76</accession>
<protein>
    <submittedName>
        <fullName evidence="6">Class III aminotransferase</fullName>
    </submittedName>
</protein>
<gene>
    <name evidence="6" type="ORF">C487_15529</name>
</gene>
<name>L9YK76_9EURY</name>
<dbReference type="GO" id="GO:0008483">
    <property type="term" value="F:transaminase activity"/>
    <property type="evidence" value="ECO:0007669"/>
    <property type="project" value="UniProtKB-KW"/>
</dbReference>
<dbReference type="InterPro" id="IPR005814">
    <property type="entry name" value="Aminotrans_3"/>
</dbReference>
<comment type="cofactor">
    <cofactor evidence="1">
        <name>pyridoxal 5'-phosphate</name>
        <dbReference type="ChEBI" id="CHEBI:597326"/>
    </cofactor>
</comment>
<dbReference type="InterPro" id="IPR015424">
    <property type="entry name" value="PyrdxlP-dep_Trfase"/>
</dbReference>
<evidence type="ECO:0000313" key="7">
    <source>
        <dbReference type="Proteomes" id="UP000011618"/>
    </source>
</evidence>
<dbReference type="Gene3D" id="3.40.640.10">
    <property type="entry name" value="Type I PLP-dependent aspartate aminotransferase-like (Major domain)"/>
    <property type="match status" value="1"/>
</dbReference>
<evidence type="ECO:0000256" key="1">
    <source>
        <dbReference type="ARBA" id="ARBA00001933"/>
    </source>
</evidence>
<evidence type="ECO:0000256" key="5">
    <source>
        <dbReference type="ARBA" id="ARBA00022898"/>
    </source>
</evidence>
<dbReference type="AlphaFoldDB" id="L9YK76"/>
<dbReference type="Pfam" id="PF00202">
    <property type="entry name" value="Aminotran_3"/>
    <property type="match status" value="1"/>
</dbReference>
<evidence type="ECO:0000256" key="4">
    <source>
        <dbReference type="ARBA" id="ARBA00022679"/>
    </source>
</evidence>
<dbReference type="EMBL" id="AOII01000088">
    <property type="protein sequence ID" value="ELY74580.1"/>
    <property type="molecule type" value="Genomic_DNA"/>
</dbReference>
<keyword evidence="4 6" id="KW-0808">Transferase</keyword>